<sequence>MSSSTPPNPNTSQTDNQGIGTLPGAVDQEMKEVMAEILNIVDAFSKPAEEASGDGIVDPDSIAKHVRNIESSVAACWTKIHEAEAGEDRKTKRWQDY</sequence>
<proteinExistence type="predicted"/>
<dbReference type="EMBL" id="JAKWBI020000520">
    <property type="protein sequence ID" value="KAJ2894184.1"/>
    <property type="molecule type" value="Genomic_DNA"/>
</dbReference>
<evidence type="ECO:0000313" key="3">
    <source>
        <dbReference type="Proteomes" id="UP001201980"/>
    </source>
</evidence>
<protein>
    <submittedName>
        <fullName evidence="2">Uncharacterized protein</fullName>
    </submittedName>
</protein>
<keyword evidence="3" id="KW-1185">Reference proteome</keyword>
<comment type="caution">
    <text evidence="2">The sequence shown here is derived from an EMBL/GenBank/DDBJ whole genome shotgun (WGS) entry which is preliminary data.</text>
</comment>
<name>A0AAD5RHA3_9PEZI</name>
<gene>
    <name evidence="2" type="ORF">MKZ38_007886</name>
</gene>
<organism evidence="2 3">
    <name type="scientific">Zalerion maritima</name>
    <dbReference type="NCBI Taxonomy" id="339359"/>
    <lineage>
        <taxon>Eukaryota</taxon>
        <taxon>Fungi</taxon>
        <taxon>Dikarya</taxon>
        <taxon>Ascomycota</taxon>
        <taxon>Pezizomycotina</taxon>
        <taxon>Sordariomycetes</taxon>
        <taxon>Lulworthiomycetidae</taxon>
        <taxon>Lulworthiales</taxon>
        <taxon>Lulworthiaceae</taxon>
        <taxon>Zalerion</taxon>
    </lineage>
</organism>
<accession>A0AAD5RHA3</accession>
<evidence type="ECO:0000256" key="1">
    <source>
        <dbReference type="SAM" id="MobiDB-lite"/>
    </source>
</evidence>
<feature type="region of interest" description="Disordered" evidence="1">
    <location>
        <begin position="1"/>
        <end position="27"/>
    </location>
</feature>
<dbReference type="Proteomes" id="UP001201980">
    <property type="component" value="Unassembled WGS sequence"/>
</dbReference>
<evidence type="ECO:0000313" key="2">
    <source>
        <dbReference type="EMBL" id="KAJ2894184.1"/>
    </source>
</evidence>
<feature type="compositionally biased region" description="Low complexity" evidence="1">
    <location>
        <begin position="1"/>
        <end position="17"/>
    </location>
</feature>
<dbReference type="AlphaFoldDB" id="A0AAD5RHA3"/>
<reference evidence="2" key="1">
    <citation type="submission" date="2022-07" db="EMBL/GenBank/DDBJ databases">
        <title>Draft genome sequence of Zalerion maritima ATCC 34329, a (micro)plastics degrading marine fungus.</title>
        <authorList>
            <person name="Paco A."/>
            <person name="Goncalves M.F.M."/>
            <person name="Rocha-Santos T.A.P."/>
            <person name="Alves A."/>
        </authorList>
    </citation>
    <scope>NUCLEOTIDE SEQUENCE</scope>
    <source>
        <strain evidence="2">ATCC 34329</strain>
    </source>
</reference>